<protein>
    <submittedName>
        <fullName evidence="2">SAM-dependent methyltransferase</fullName>
    </submittedName>
</protein>
<comment type="caution">
    <text evidence="2">The sequence shown here is derived from an EMBL/GenBank/DDBJ whole genome shotgun (WGS) entry which is preliminary data.</text>
</comment>
<evidence type="ECO:0000256" key="1">
    <source>
        <dbReference type="SAM" id="MobiDB-lite"/>
    </source>
</evidence>
<dbReference type="EMBL" id="BAAAQN010000044">
    <property type="protein sequence ID" value="GAA2048001.1"/>
    <property type="molecule type" value="Genomic_DNA"/>
</dbReference>
<dbReference type="GO" id="GO:0032259">
    <property type="term" value="P:methylation"/>
    <property type="evidence" value="ECO:0007669"/>
    <property type="project" value="UniProtKB-KW"/>
</dbReference>
<dbReference type="GO" id="GO:0008168">
    <property type="term" value="F:methyltransferase activity"/>
    <property type="evidence" value="ECO:0007669"/>
    <property type="project" value="UniProtKB-KW"/>
</dbReference>
<feature type="compositionally biased region" description="Low complexity" evidence="1">
    <location>
        <begin position="1"/>
        <end position="31"/>
    </location>
</feature>
<dbReference type="Gene3D" id="3.40.50.150">
    <property type="entry name" value="Vaccinia Virus protein VP39"/>
    <property type="match status" value="1"/>
</dbReference>
<dbReference type="CDD" id="cd02440">
    <property type="entry name" value="AdoMet_MTases"/>
    <property type="match status" value="1"/>
</dbReference>
<dbReference type="RefSeq" id="WP_344669203.1">
    <property type="nucleotide sequence ID" value="NZ_BAAAQN010000044.1"/>
</dbReference>
<evidence type="ECO:0000313" key="3">
    <source>
        <dbReference type="Proteomes" id="UP001500751"/>
    </source>
</evidence>
<dbReference type="PIRSF" id="PIRSF017393">
    <property type="entry name" value="MTase_SAV2177"/>
    <property type="match status" value="1"/>
</dbReference>
<keyword evidence="2" id="KW-0489">Methyltransferase</keyword>
<keyword evidence="2" id="KW-0808">Transferase</keyword>
<gene>
    <name evidence="2" type="ORF">GCM10009839_61780</name>
</gene>
<feature type="region of interest" description="Disordered" evidence="1">
    <location>
        <begin position="1"/>
        <end position="42"/>
    </location>
</feature>
<keyword evidence="3" id="KW-1185">Reference proteome</keyword>
<evidence type="ECO:0000313" key="2">
    <source>
        <dbReference type="EMBL" id="GAA2048001.1"/>
    </source>
</evidence>
<dbReference type="Proteomes" id="UP001500751">
    <property type="component" value="Unassembled WGS sequence"/>
</dbReference>
<reference evidence="3" key="1">
    <citation type="journal article" date="2019" name="Int. J. Syst. Evol. Microbiol.">
        <title>The Global Catalogue of Microorganisms (GCM) 10K type strain sequencing project: providing services to taxonomists for standard genome sequencing and annotation.</title>
        <authorList>
            <consortium name="The Broad Institute Genomics Platform"/>
            <consortium name="The Broad Institute Genome Sequencing Center for Infectious Disease"/>
            <person name="Wu L."/>
            <person name="Ma J."/>
        </authorList>
    </citation>
    <scope>NUCLEOTIDE SEQUENCE [LARGE SCALE GENOMIC DNA]</scope>
    <source>
        <strain evidence="3">JCM 16014</strain>
    </source>
</reference>
<dbReference type="InterPro" id="IPR006764">
    <property type="entry name" value="SAM_dep_MeTrfase_SAV2177_type"/>
</dbReference>
<dbReference type="SUPFAM" id="SSF53335">
    <property type="entry name" value="S-adenosyl-L-methionine-dependent methyltransferases"/>
    <property type="match status" value="1"/>
</dbReference>
<sequence>MDDEQATAASEAAASEAVRSEAVLSEAAASENPLAPDWVPPEIDTTRAHPARIYDAMIGGKDHFEADRRAAELAREHIPQAWGMARANRAFLGRAVRFLAEAGITQFLDIGTGIPGPGNTGEVARHVDPGARVVYVDYDPIVAVHTRALLSGADPELTAVVLADAREPKTILDNSAVRTVLDFEQPIAVLMVALLHFVAPEHDAPALVTQYLDAVAPGSALVLSHITEGDDPEAGAAARRGWDQARSQLHQRTAAEVTELFDGTDVVPPGVVQLQRWRPDAAVDPDFEVWIHGGVGFKR</sequence>
<name>A0ABP5GJD5_9ACTN</name>
<organism evidence="2 3">
    <name type="scientific">Catenulispora yoronensis</name>
    <dbReference type="NCBI Taxonomy" id="450799"/>
    <lineage>
        <taxon>Bacteria</taxon>
        <taxon>Bacillati</taxon>
        <taxon>Actinomycetota</taxon>
        <taxon>Actinomycetes</taxon>
        <taxon>Catenulisporales</taxon>
        <taxon>Catenulisporaceae</taxon>
        <taxon>Catenulispora</taxon>
    </lineage>
</organism>
<dbReference type="InterPro" id="IPR029063">
    <property type="entry name" value="SAM-dependent_MTases_sf"/>
</dbReference>
<accession>A0ABP5GJD5</accession>
<proteinExistence type="predicted"/>
<dbReference type="Pfam" id="PF04672">
    <property type="entry name" value="Methyltransf_19"/>
    <property type="match status" value="1"/>
</dbReference>